<evidence type="ECO:0000313" key="2">
    <source>
        <dbReference type="Proteomes" id="UP001163321"/>
    </source>
</evidence>
<dbReference type="Proteomes" id="UP001163321">
    <property type="component" value="Chromosome 3"/>
</dbReference>
<dbReference type="EMBL" id="CM047582">
    <property type="protein sequence ID" value="KAI9914325.1"/>
    <property type="molecule type" value="Genomic_DNA"/>
</dbReference>
<proteinExistence type="predicted"/>
<reference evidence="1 2" key="1">
    <citation type="journal article" date="2022" name="bioRxiv">
        <title>The genome of the oomycete Peronosclerospora sorghi, a cosmopolitan pathogen of maize and sorghum, is inflated with dispersed pseudogenes.</title>
        <authorList>
            <person name="Fletcher K."/>
            <person name="Martin F."/>
            <person name="Isakeit T."/>
            <person name="Cavanaugh K."/>
            <person name="Magill C."/>
            <person name="Michelmore R."/>
        </authorList>
    </citation>
    <scope>NUCLEOTIDE SEQUENCE [LARGE SCALE GENOMIC DNA]</scope>
    <source>
        <strain evidence="1">P6</strain>
    </source>
</reference>
<name>A0ACC0W6R2_9STRA</name>
<gene>
    <name evidence="1" type="ORF">PsorP6_007684</name>
</gene>
<keyword evidence="2" id="KW-1185">Reference proteome</keyword>
<sequence>MHDRRIFVGLVAAIFDGLDVARLDMKQNGKLDPAALSGIVRGAAVGRIFLWVDWSRCSFFLSFLRHETRDGYSKEEQSKKYWYIRGRGWSALRTLRNMRQNIPYSLMLVALDHFYEEHSEFRN</sequence>
<organism evidence="1 2">
    <name type="scientific">Peronosclerospora sorghi</name>
    <dbReference type="NCBI Taxonomy" id="230839"/>
    <lineage>
        <taxon>Eukaryota</taxon>
        <taxon>Sar</taxon>
        <taxon>Stramenopiles</taxon>
        <taxon>Oomycota</taxon>
        <taxon>Peronosporomycetes</taxon>
        <taxon>Peronosporales</taxon>
        <taxon>Peronosporaceae</taxon>
        <taxon>Peronosclerospora</taxon>
    </lineage>
</organism>
<accession>A0ACC0W6R2</accession>
<comment type="caution">
    <text evidence="1">The sequence shown here is derived from an EMBL/GenBank/DDBJ whole genome shotgun (WGS) entry which is preliminary data.</text>
</comment>
<evidence type="ECO:0000313" key="1">
    <source>
        <dbReference type="EMBL" id="KAI9914325.1"/>
    </source>
</evidence>
<protein>
    <submittedName>
        <fullName evidence="1">Uncharacterized protein</fullName>
    </submittedName>
</protein>